<comment type="similarity">
    <text evidence="1 7">Belongs to the amidase family. GatA subfamily.</text>
</comment>
<accession>A0A165F1S8</accession>
<dbReference type="InterPro" id="IPR023631">
    <property type="entry name" value="Amidase_dom"/>
</dbReference>
<dbReference type="PANTHER" id="PTHR11895:SF7">
    <property type="entry name" value="GLUTAMYL-TRNA(GLN) AMIDOTRANSFERASE SUBUNIT A, MITOCHONDRIAL"/>
    <property type="match status" value="1"/>
</dbReference>
<organism evidence="9 10">
    <name type="scientific">Exidia glandulosa HHB12029</name>
    <dbReference type="NCBI Taxonomy" id="1314781"/>
    <lineage>
        <taxon>Eukaryota</taxon>
        <taxon>Fungi</taxon>
        <taxon>Dikarya</taxon>
        <taxon>Basidiomycota</taxon>
        <taxon>Agaricomycotina</taxon>
        <taxon>Agaricomycetes</taxon>
        <taxon>Auriculariales</taxon>
        <taxon>Exidiaceae</taxon>
        <taxon>Exidia</taxon>
    </lineage>
</organism>
<dbReference type="AlphaFoldDB" id="A0A165F1S8"/>
<feature type="active site" description="Charge relay system" evidence="7">
    <location>
        <position position="16"/>
    </location>
</feature>
<comment type="subunit">
    <text evidence="7">Subunit of the heterotrimeric GatCAB amidotransferase (AdT) complex, composed of A, B and C subunits.</text>
</comment>
<feature type="active site" description="Acyl-ester intermediate" evidence="7">
    <location>
        <position position="117"/>
    </location>
</feature>
<evidence type="ECO:0000256" key="2">
    <source>
        <dbReference type="ARBA" id="ARBA00022598"/>
    </source>
</evidence>
<feature type="active site" description="Charge relay system" evidence="7">
    <location>
        <position position="93"/>
    </location>
</feature>
<keyword evidence="2 7" id="KW-0436">Ligase</keyword>
<dbReference type="GO" id="GO:0005739">
    <property type="term" value="C:mitochondrion"/>
    <property type="evidence" value="ECO:0007669"/>
    <property type="project" value="UniProtKB-SubCell"/>
</dbReference>
<evidence type="ECO:0000313" key="10">
    <source>
        <dbReference type="Proteomes" id="UP000077266"/>
    </source>
</evidence>
<keyword evidence="3 7" id="KW-0547">Nucleotide-binding</keyword>
<comment type="function">
    <text evidence="7">Allows the formation of correctly charged Gln-tRNA(Gln) through the transamidation of misacylated Glu-tRNA(Gln) in the mitochondria. The reaction takes place in the presence of glutamine and ATP through an activated gamma-phospho-Glu-tRNA(Gln).</text>
</comment>
<dbReference type="Pfam" id="PF01425">
    <property type="entry name" value="Amidase"/>
    <property type="match status" value="1"/>
</dbReference>
<dbReference type="InterPro" id="IPR020556">
    <property type="entry name" value="Amidase_CS"/>
</dbReference>
<protein>
    <recommendedName>
        <fullName evidence="7">Glutamyl-tRNA(Gln) amidotransferase subunit A, mitochondrial</fullName>
        <shortName evidence="7">Glu-AdT subunit A</shortName>
        <ecNumber evidence="7">6.3.5.7</ecNumber>
    </recommendedName>
</protein>
<dbReference type="PANTHER" id="PTHR11895">
    <property type="entry name" value="TRANSAMIDASE"/>
    <property type="match status" value="1"/>
</dbReference>
<dbReference type="GO" id="GO:0032543">
    <property type="term" value="P:mitochondrial translation"/>
    <property type="evidence" value="ECO:0007669"/>
    <property type="project" value="UniProtKB-UniRule"/>
</dbReference>
<evidence type="ECO:0000256" key="1">
    <source>
        <dbReference type="ARBA" id="ARBA00008069"/>
    </source>
</evidence>
<gene>
    <name evidence="9" type="ORF">EXIGLDRAFT_679201</name>
</gene>
<dbReference type="GO" id="GO:0070681">
    <property type="term" value="P:glutaminyl-tRNAGln biosynthesis via transamidation"/>
    <property type="evidence" value="ECO:0007669"/>
    <property type="project" value="UniProtKB-UniRule"/>
</dbReference>
<evidence type="ECO:0000256" key="6">
    <source>
        <dbReference type="ARBA" id="ARBA00047407"/>
    </source>
</evidence>
<dbReference type="Proteomes" id="UP000077266">
    <property type="component" value="Unassembled WGS sequence"/>
</dbReference>
<dbReference type="InterPro" id="IPR036928">
    <property type="entry name" value="AS_sf"/>
</dbReference>
<dbReference type="EC" id="6.3.5.7" evidence="7"/>
<proteinExistence type="inferred from homology"/>
<dbReference type="InterPro" id="IPR000120">
    <property type="entry name" value="Amidase"/>
</dbReference>
<dbReference type="OrthoDB" id="421993at2759"/>
<keyword evidence="10" id="KW-1185">Reference proteome</keyword>
<dbReference type="HAMAP" id="MF_00120">
    <property type="entry name" value="GatA"/>
    <property type="match status" value="1"/>
</dbReference>
<dbReference type="GO" id="GO:0005524">
    <property type="term" value="F:ATP binding"/>
    <property type="evidence" value="ECO:0007669"/>
    <property type="project" value="UniProtKB-KW"/>
</dbReference>
<dbReference type="SUPFAM" id="SSF75304">
    <property type="entry name" value="Amidase signature (AS) enzymes"/>
    <property type="match status" value="1"/>
</dbReference>
<dbReference type="PROSITE" id="PS00571">
    <property type="entry name" value="AMIDASES"/>
    <property type="match status" value="1"/>
</dbReference>
<dbReference type="Gene3D" id="3.90.1300.10">
    <property type="entry name" value="Amidase signature (AS) domain"/>
    <property type="match status" value="1"/>
</dbReference>
<dbReference type="InterPro" id="IPR004412">
    <property type="entry name" value="GatA"/>
</dbReference>
<keyword evidence="7" id="KW-0496">Mitochondrion</keyword>
<evidence type="ECO:0000256" key="7">
    <source>
        <dbReference type="HAMAP-Rule" id="MF_03150"/>
    </source>
</evidence>
<sequence>MVAEPSSAAIRDIAVKDNICTTEWNTTCSSAMLKNFKSPYDATAVRLLRNSGARIVGKTNLDEFGMGSLNIHSIHGHVINPHDVAERRSTGGSSGGSAAAVASGMCFAALGTDTGGSIRLPASYCGIYGLKPSYGLVSRHGVVAYADSLDCVGVLAASAQNVHEVFGIISQHDYHDPSSASTGRRDRVRDLLQQRFANSFGTSLHGLRVGVPQEYFPAELSPAIAHSTRIVLSRMQRLGATIVPMSLPSTPYALSAYYVIASAEASSNLARYDGVRYGAYVPPDATTDVTRAAHIYALTRTQNFGAEVRKRILLGTYALTAEAFDNYFLQAQRVRKRIIDDFDGAFALPNVRRVVEEEDTLLATSPSVDILVHPSAIRTAPKLDEDSGRLDAYVQDVLTVPASLAGLPALSVPAGTGDDGWPVGVSLVGQWGSDELLLEVAEVLDKHVSSSQPDEPHR</sequence>
<evidence type="ECO:0000313" key="9">
    <source>
        <dbReference type="EMBL" id="KZV88190.1"/>
    </source>
</evidence>
<evidence type="ECO:0000256" key="4">
    <source>
        <dbReference type="ARBA" id="ARBA00022840"/>
    </source>
</evidence>
<dbReference type="FunCoup" id="A0A165F1S8">
    <property type="interactions" value="222"/>
</dbReference>
<evidence type="ECO:0000256" key="3">
    <source>
        <dbReference type="ARBA" id="ARBA00022741"/>
    </source>
</evidence>
<evidence type="ECO:0000259" key="8">
    <source>
        <dbReference type="Pfam" id="PF01425"/>
    </source>
</evidence>
<evidence type="ECO:0000256" key="5">
    <source>
        <dbReference type="ARBA" id="ARBA00022917"/>
    </source>
</evidence>
<comment type="subcellular location">
    <subcellularLocation>
        <location evidence="7">Mitochondrion</location>
    </subcellularLocation>
</comment>
<dbReference type="STRING" id="1314781.A0A165F1S8"/>
<reference evidence="9 10" key="1">
    <citation type="journal article" date="2016" name="Mol. Biol. Evol.">
        <title>Comparative Genomics of Early-Diverging Mushroom-Forming Fungi Provides Insights into the Origins of Lignocellulose Decay Capabilities.</title>
        <authorList>
            <person name="Nagy L.G."/>
            <person name="Riley R."/>
            <person name="Tritt A."/>
            <person name="Adam C."/>
            <person name="Daum C."/>
            <person name="Floudas D."/>
            <person name="Sun H."/>
            <person name="Yadav J.S."/>
            <person name="Pangilinan J."/>
            <person name="Larsson K.H."/>
            <person name="Matsuura K."/>
            <person name="Barry K."/>
            <person name="Labutti K."/>
            <person name="Kuo R."/>
            <person name="Ohm R.A."/>
            <person name="Bhattacharya S.S."/>
            <person name="Shirouzu T."/>
            <person name="Yoshinaga Y."/>
            <person name="Martin F.M."/>
            <person name="Grigoriev I.V."/>
            <person name="Hibbett D.S."/>
        </authorList>
    </citation>
    <scope>NUCLEOTIDE SEQUENCE [LARGE SCALE GENOMIC DNA]</scope>
    <source>
        <strain evidence="9 10">HHB12029</strain>
    </source>
</reference>
<dbReference type="GO" id="GO:0050567">
    <property type="term" value="F:glutaminyl-tRNA synthase (glutamine-hydrolyzing) activity"/>
    <property type="evidence" value="ECO:0007669"/>
    <property type="project" value="UniProtKB-UniRule"/>
</dbReference>
<name>A0A165F1S8_EXIGL</name>
<comment type="catalytic activity">
    <reaction evidence="6 7">
        <text>L-glutamyl-tRNA(Gln) + L-glutamine + ATP + H2O = L-glutaminyl-tRNA(Gln) + L-glutamate + ADP + phosphate + H(+)</text>
        <dbReference type="Rhea" id="RHEA:17521"/>
        <dbReference type="Rhea" id="RHEA-COMP:9681"/>
        <dbReference type="Rhea" id="RHEA-COMP:9684"/>
        <dbReference type="ChEBI" id="CHEBI:15377"/>
        <dbReference type="ChEBI" id="CHEBI:15378"/>
        <dbReference type="ChEBI" id="CHEBI:29985"/>
        <dbReference type="ChEBI" id="CHEBI:30616"/>
        <dbReference type="ChEBI" id="CHEBI:43474"/>
        <dbReference type="ChEBI" id="CHEBI:58359"/>
        <dbReference type="ChEBI" id="CHEBI:78520"/>
        <dbReference type="ChEBI" id="CHEBI:78521"/>
        <dbReference type="ChEBI" id="CHEBI:456216"/>
        <dbReference type="EC" id="6.3.5.7"/>
    </reaction>
</comment>
<dbReference type="EMBL" id="KV426105">
    <property type="protein sequence ID" value="KZV88190.1"/>
    <property type="molecule type" value="Genomic_DNA"/>
</dbReference>
<keyword evidence="5 7" id="KW-0648">Protein biosynthesis</keyword>
<dbReference type="InParanoid" id="A0A165F1S8"/>
<dbReference type="GO" id="GO:0030956">
    <property type="term" value="C:glutamyl-tRNA(Gln) amidotransferase complex"/>
    <property type="evidence" value="ECO:0007669"/>
    <property type="project" value="UniProtKB-UniRule"/>
</dbReference>
<keyword evidence="4 7" id="KW-0067">ATP-binding</keyword>
<feature type="domain" description="Amidase" evidence="8">
    <location>
        <begin position="13"/>
        <end position="438"/>
    </location>
</feature>